<keyword evidence="4" id="KW-1185">Reference proteome</keyword>
<dbReference type="Proteomes" id="UP000244934">
    <property type="component" value="Unassembled WGS sequence"/>
</dbReference>
<gene>
    <name evidence="3" type="ORF">KSP9073_00246</name>
</gene>
<dbReference type="RefSeq" id="WP_108841141.1">
    <property type="nucleotide sequence ID" value="NZ_ONZI01000001.1"/>
</dbReference>
<keyword evidence="1" id="KW-0472">Membrane</keyword>
<accession>A0A2R8CH85</accession>
<sequence length="300" mass="31729">MVATPRDAAASHSRGLLLATVGIIVLSFDSLLVRLASTDGWSIAFWRGALMAIVMGLFYCQRRRLATLNAHRGVSLVSAGLLAAISLLFVMAVMHTRVANVVVILSTAPLFAAIFTRLFLQEAVAARTWMAIGLAMLGLVIVFAGSLTGDGLLGDVYALGAAMAVGANLTLLRRYQALDRLPLIAGGGVITAVVAWPMATPLALETQSYAVLAVMGLIQMPLATALINNATRYLPSAEVALFYLVEAILGTLWVWWLLGENPPKATLYGGLLTLVTLLANGWLGLRTSRSRRAVAASQAG</sequence>
<evidence type="ECO:0000313" key="4">
    <source>
        <dbReference type="Proteomes" id="UP000244934"/>
    </source>
</evidence>
<dbReference type="PANTHER" id="PTHR22911">
    <property type="entry name" value="ACYL-MALONYL CONDENSING ENZYME-RELATED"/>
    <property type="match status" value="1"/>
</dbReference>
<keyword evidence="1" id="KW-1133">Transmembrane helix</keyword>
<dbReference type="InterPro" id="IPR000620">
    <property type="entry name" value="EamA_dom"/>
</dbReference>
<proteinExistence type="predicted"/>
<keyword evidence="1" id="KW-0812">Transmembrane</keyword>
<dbReference type="Pfam" id="PF00892">
    <property type="entry name" value="EamA"/>
    <property type="match status" value="2"/>
</dbReference>
<evidence type="ECO:0000313" key="3">
    <source>
        <dbReference type="EMBL" id="SPJ32246.1"/>
    </source>
</evidence>
<feature type="transmembrane region" description="Helical" evidence="1">
    <location>
        <begin position="73"/>
        <end position="92"/>
    </location>
</feature>
<evidence type="ECO:0000259" key="2">
    <source>
        <dbReference type="Pfam" id="PF00892"/>
    </source>
</evidence>
<feature type="transmembrane region" description="Helical" evidence="1">
    <location>
        <begin position="43"/>
        <end position="61"/>
    </location>
</feature>
<feature type="transmembrane region" description="Helical" evidence="1">
    <location>
        <begin position="183"/>
        <end position="203"/>
    </location>
</feature>
<protein>
    <recommendedName>
        <fullName evidence="2">EamA domain-containing protein</fullName>
    </recommendedName>
</protein>
<dbReference type="OrthoDB" id="5192439at2"/>
<name>A0A2R8CH85_9GAMM</name>
<feature type="transmembrane region" description="Helical" evidence="1">
    <location>
        <begin position="98"/>
        <end position="120"/>
    </location>
</feature>
<feature type="transmembrane region" description="Helical" evidence="1">
    <location>
        <begin position="265"/>
        <end position="285"/>
    </location>
</feature>
<feature type="transmembrane region" description="Helical" evidence="1">
    <location>
        <begin position="209"/>
        <end position="227"/>
    </location>
</feature>
<dbReference type="EMBL" id="ONZI01000001">
    <property type="protein sequence ID" value="SPJ32246.1"/>
    <property type="molecule type" value="Genomic_DNA"/>
</dbReference>
<feature type="transmembrane region" description="Helical" evidence="1">
    <location>
        <begin position="239"/>
        <end position="259"/>
    </location>
</feature>
<feature type="transmembrane region" description="Helical" evidence="1">
    <location>
        <begin position="127"/>
        <end position="146"/>
    </location>
</feature>
<feature type="transmembrane region" description="Helical" evidence="1">
    <location>
        <begin position="16"/>
        <end position="37"/>
    </location>
</feature>
<feature type="domain" description="EamA" evidence="2">
    <location>
        <begin position="153"/>
        <end position="278"/>
    </location>
</feature>
<organism evidence="3 4">
    <name type="scientific">Kushneria phyllosphaerae</name>
    <dbReference type="NCBI Taxonomy" id="2100822"/>
    <lineage>
        <taxon>Bacteria</taxon>
        <taxon>Pseudomonadati</taxon>
        <taxon>Pseudomonadota</taxon>
        <taxon>Gammaproteobacteria</taxon>
        <taxon>Oceanospirillales</taxon>
        <taxon>Halomonadaceae</taxon>
        <taxon>Kushneria</taxon>
    </lineage>
</organism>
<feature type="transmembrane region" description="Helical" evidence="1">
    <location>
        <begin position="152"/>
        <end position="171"/>
    </location>
</feature>
<feature type="domain" description="EamA" evidence="2">
    <location>
        <begin position="14"/>
        <end position="143"/>
    </location>
</feature>
<dbReference type="SUPFAM" id="SSF103481">
    <property type="entry name" value="Multidrug resistance efflux transporter EmrE"/>
    <property type="match status" value="2"/>
</dbReference>
<dbReference type="GO" id="GO:0016020">
    <property type="term" value="C:membrane"/>
    <property type="evidence" value="ECO:0007669"/>
    <property type="project" value="InterPro"/>
</dbReference>
<evidence type="ECO:0000256" key="1">
    <source>
        <dbReference type="SAM" id="Phobius"/>
    </source>
</evidence>
<dbReference type="AlphaFoldDB" id="A0A2R8CH85"/>
<reference evidence="4" key="1">
    <citation type="submission" date="2018-03" db="EMBL/GenBank/DDBJ databases">
        <authorList>
            <person name="Navarro De La Torre S."/>
        </authorList>
    </citation>
    <scope>NUCLEOTIDE SEQUENCE [LARGE SCALE GENOMIC DNA]</scope>
    <source>
        <strain evidence="4">EAod3</strain>
    </source>
</reference>
<dbReference type="InterPro" id="IPR037185">
    <property type="entry name" value="EmrE-like"/>
</dbReference>